<dbReference type="Proteomes" id="UP000316759">
    <property type="component" value="Unassembled WGS sequence"/>
</dbReference>
<feature type="domain" description="PH" evidence="1">
    <location>
        <begin position="3"/>
        <end position="101"/>
    </location>
</feature>
<dbReference type="InterPro" id="IPR011993">
    <property type="entry name" value="PH-like_dom_sf"/>
</dbReference>
<reference evidence="2 3" key="1">
    <citation type="submission" date="2019-04" db="EMBL/GenBank/DDBJ databases">
        <title>Annotation for the trematode Fasciola gigantica.</title>
        <authorList>
            <person name="Choi Y.-J."/>
        </authorList>
    </citation>
    <scope>NUCLEOTIDE SEQUENCE [LARGE SCALE GENOMIC DNA]</scope>
    <source>
        <strain evidence="2">Uganda_cow_1</strain>
    </source>
</reference>
<organism evidence="2 3">
    <name type="scientific">Fasciola gigantica</name>
    <name type="common">Giant liver fluke</name>
    <dbReference type="NCBI Taxonomy" id="46835"/>
    <lineage>
        <taxon>Eukaryota</taxon>
        <taxon>Metazoa</taxon>
        <taxon>Spiralia</taxon>
        <taxon>Lophotrochozoa</taxon>
        <taxon>Platyhelminthes</taxon>
        <taxon>Trematoda</taxon>
        <taxon>Digenea</taxon>
        <taxon>Plagiorchiida</taxon>
        <taxon>Echinostomata</taxon>
        <taxon>Echinostomatoidea</taxon>
        <taxon>Fasciolidae</taxon>
        <taxon>Fasciola</taxon>
    </lineage>
</organism>
<dbReference type="OrthoDB" id="14833at2759"/>
<proteinExistence type="predicted"/>
<evidence type="ECO:0000259" key="1">
    <source>
        <dbReference type="PROSITE" id="PS50003"/>
    </source>
</evidence>
<dbReference type="SMART" id="SM00233">
    <property type="entry name" value="PH"/>
    <property type="match status" value="1"/>
</dbReference>
<dbReference type="Gene3D" id="2.30.29.30">
    <property type="entry name" value="Pleckstrin-homology domain (PH domain)/Phosphotyrosine-binding domain (PTB)"/>
    <property type="match status" value="1"/>
</dbReference>
<dbReference type="SUPFAM" id="SSF50729">
    <property type="entry name" value="PH domain-like"/>
    <property type="match status" value="1"/>
</dbReference>
<evidence type="ECO:0000313" key="2">
    <source>
        <dbReference type="EMBL" id="TPP67782.1"/>
    </source>
</evidence>
<evidence type="ECO:0000313" key="3">
    <source>
        <dbReference type="Proteomes" id="UP000316759"/>
    </source>
</evidence>
<name>A0A504Z0V8_FASGI</name>
<accession>A0A504Z0V8</accession>
<dbReference type="EMBL" id="SUNJ01000288">
    <property type="protein sequence ID" value="TPP67782.1"/>
    <property type="molecule type" value="Genomic_DNA"/>
</dbReference>
<comment type="caution">
    <text evidence="2">The sequence shown here is derived from an EMBL/GenBank/DDBJ whole genome shotgun (WGS) entry which is preliminary data.</text>
</comment>
<dbReference type="AlphaFoldDB" id="A0A504Z0V8"/>
<sequence length="187" mass="20895">MLRKRLEGQLLKFTNVVKGYQYRWCIVDPDSGTIEYYEKEDHKRSSKPRGTLNLTYASVCPSDEDSQAFVINAANGDFLRLKAADAKERQFWVNRIRAIAEFHSDRAAHNPLIATISETCSSDSSTGRINVSHGSGTTTSSFSNRKFVVTDGPKTTSASQQTVLLPPTDAIVSEYVHVQLEVIFVLY</sequence>
<dbReference type="Pfam" id="PF00169">
    <property type="entry name" value="PH"/>
    <property type="match status" value="1"/>
</dbReference>
<dbReference type="STRING" id="46835.A0A504Z0V8"/>
<protein>
    <submittedName>
        <fullName evidence="2">Putative oxysterol-binding protein</fullName>
    </submittedName>
</protein>
<keyword evidence="3" id="KW-1185">Reference proteome</keyword>
<dbReference type="InterPro" id="IPR001849">
    <property type="entry name" value="PH_domain"/>
</dbReference>
<dbReference type="CDD" id="cd13291">
    <property type="entry name" value="PH_ORP10_ORP11"/>
    <property type="match status" value="1"/>
</dbReference>
<gene>
    <name evidence="2" type="ORF">FGIG_04916</name>
</gene>
<dbReference type="PROSITE" id="PS50003">
    <property type="entry name" value="PH_DOMAIN"/>
    <property type="match status" value="1"/>
</dbReference>